<protein>
    <recommendedName>
        <fullName evidence="8">2-amino-3-ketobutyrate coenzyme A ligase</fullName>
        <shortName evidence="8">AKB ligase</shortName>
        <ecNumber evidence="8">2.3.1.29</ecNumber>
    </recommendedName>
    <alternativeName>
        <fullName evidence="8">Glycine acetyltransferase</fullName>
    </alternativeName>
</protein>
<evidence type="ECO:0000256" key="4">
    <source>
        <dbReference type="ARBA" id="ARBA00022898"/>
    </source>
</evidence>
<evidence type="ECO:0000256" key="5">
    <source>
        <dbReference type="ARBA" id="ARBA00023133"/>
    </source>
</evidence>
<comment type="similarity">
    <text evidence="2 8">Belongs to the class-II pyridoxal-phosphate-dependent aminotransferase family.</text>
</comment>
<evidence type="ECO:0000313" key="10">
    <source>
        <dbReference type="EMBL" id="NVK96179.1"/>
    </source>
</evidence>
<comment type="pathway">
    <text evidence="8">Amino-acid degradation; L-threonine degradation via oxydo-reductase pathway; glycine from L-threonine: step 2/2.</text>
</comment>
<feature type="binding site" description="in other chain" evidence="8">
    <location>
        <begin position="238"/>
        <end position="241"/>
    </location>
    <ligand>
        <name>pyridoxal 5'-phosphate</name>
        <dbReference type="ChEBI" id="CHEBI:597326"/>
        <note>ligand shared between dimeric partners</note>
    </ligand>
</feature>
<feature type="binding site" evidence="8">
    <location>
        <position position="135"/>
    </location>
    <ligand>
        <name>substrate</name>
    </ligand>
</feature>
<dbReference type="InterPro" id="IPR015421">
    <property type="entry name" value="PyrdxlP-dep_Trfase_major"/>
</dbReference>
<dbReference type="GO" id="GO:0030170">
    <property type="term" value="F:pyridoxal phosphate binding"/>
    <property type="evidence" value="ECO:0007669"/>
    <property type="project" value="UniProtKB-UniRule"/>
</dbReference>
<dbReference type="InterPro" id="IPR015424">
    <property type="entry name" value="PyrdxlP-dep_Trfase"/>
</dbReference>
<dbReference type="InterPro" id="IPR015422">
    <property type="entry name" value="PyrdxlP-dep_Trfase_small"/>
</dbReference>
<dbReference type="UniPathway" id="UPA00046">
    <property type="reaction ID" value="UER00506"/>
</dbReference>
<name>A0A850LEJ6_9RHOB</name>
<comment type="cofactor">
    <cofactor evidence="8">
        <name>pyridoxal 5'-phosphate</name>
        <dbReference type="ChEBI" id="CHEBI:597326"/>
    </cofactor>
    <text evidence="8">Binds 1 pyridoxal phosphate per subunit.</text>
</comment>
<dbReference type="FunFam" id="3.40.640.10:FF:000006">
    <property type="entry name" value="5-aminolevulinate synthase, mitochondrial"/>
    <property type="match status" value="1"/>
</dbReference>
<dbReference type="InterPro" id="IPR050087">
    <property type="entry name" value="AON_synthase_class-II"/>
</dbReference>
<dbReference type="Gene3D" id="3.40.640.10">
    <property type="entry name" value="Type I PLP-dependent aspartate aminotransferase-like (Major domain)"/>
    <property type="match status" value="1"/>
</dbReference>
<dbReference type="PANTHER" id="PTHR13693:SF102">
    <property type="entry name" value="2-AMINO-3-KETOBUTYRATE COENZYME A LIGASE, MITOCHONDRIAL"/>
    <property type="match status" value="1"/>
</dbReference>
<comment type="caution">
    <text evidence="10">The sequence shown here is derived from an EMBL/GenBank/DDBJ whole genome shotgun (WGS) entry which is preliminary data.</text>
</comment>
<dbReference type="AlphaFoldDB" id="A0A850LEJ6"/>
<dbReference type="InterPro" id="IPR004839">
    <property type="entry name" value="Aminotransferase_I/II_large"/>
</dbReference>
<dbReference type="CDD" id="cd06454">
    <property type="entry name" value="KBL_like"/>
    <property type="match status" value="1"/>
</dbReference>
<dbReference type="RefSeq" id="WP_011049043.1">
    <property type="nucleotide sequence ID" value="NZ_CP076685.1"/>
</dbReference>
<feature type="binding site" description="in other chain" evidence="8">
    <location>
        <begin position="110"/>
        <end position="111"/>
    </location>
    <ligand>
        <name>pyridoxal 5'-phosphate</name>
        <dbReference type="ChEBI" id="CHEBI:597326"/>
        <note>ligand shared between dimeric partners</note>
    </ligand>
</feature>
<proteinExistence type="inferred from homology"/>
<dbReference type="GO" id="GO:0003870">
    <property type="term" value="F:5-aminolevulinate synthase activity"/>
    <property type="evidence" value="ECO:0007669"/>
    <property type="project" value="UniProtKB-EC"/>
</dbReference>
<comment type="pathway">
    <text evidence="1">Porphyrin-containing compound metabolism; protoporphyrin-IX biosynthesis; 5-aminolevulinate from glycine: step 1/1.</text>
</comment>
<sequence>MSQSFLSHITDTLAQIEAEGLYKRERLITSPQGGEITVGDRQVINLCANNYLGLADHPALIAAARDALEPKGFGMASVRFICGTQDIHRELEQRLARFLNKDDAILFAACFDANGGLFEPLLGPEDAIVSDALNHASIIDGIRLCKAKRYRYANSDMGDLEAQLKQARADGARHVMIATDGVFSMDGYLANLPEITRLAHQYDAVVMVDDCHATGFMGPHGAGTPDHFGLDVDILTGTLGKALGGAIGGYIAGPQPVIDLLRQRARPYLFSNSLPPAIVAAGIEAIRLVEEGADLRARLFENARYWRAGLTDLGFDLLPGEHPIIPVMLGEAKLAQDMAARLFDEGVYVSGFFFPVVPRGQARIRTQMNAALTRDELDRALAAFATAGKALGVI</sequence>
<dbReference type="Gene3D" id="3.90.1150.10">
    <property type="entry name" value="Aspartate Aminotransferase, domain 1"/>
    <property type="match status" value="1"/>
</dbReference>
<dbReference type="GO" id="GO:0008890">
    <property type="term" value="F:glycine C-acetyltransferase activity"/>
    <property type="evidence" value="ECO:0007669"/>
    <property type="project" value="UniProtKB-UniRule"/>
</dbReference>
<dbReference type="Pfam" id="PF00155">
    <property type="entry name" value="Aminotran_1_2"/>
    <property type="match status" value="1"/>
</dbReference>
<dbReference type="NCBIfam" id="NF005394">
    <property type="entry name" value="PRK06939.1"/>
    <property type="match status" value="1"/>
</dbReference>
<dbReference type="Proteomes" id="UP000565723">
    <property type="component" value="Unassembled WGS sequence"/>
</dbReference>
<evidence type="ECO:0000259" key="9">
    <source>
        <dbReference type="Pfam" id="PF00155"/>
    </source>
</evidence>
<feature type="binding site" description="in other chain" evidence="8">
    <location>
        <position position="184"/>
    </location>
    <ligand>
        <name>pyridoxal 5'-phosphate</name>
        <dbReference type="ChEBI" id="CHEBI:597326"/>
        <note>ligand shared between dimeric partners</note>
    </ligand>
</feature>
<evidence type="ECO:0000256" key="1">
    <source>
        <dbReference type="ARBA" id="ARBA00005029"/>
    </source>
</evidence>
<feature type="binding site" evidence="8">
    <location>
        <position position="365"/>
    </location>
    <ligand>
        <name>substrate</name>
    </ligand>
</feature>
<comment type="catalytic activity">
    <reaction evidence="7">
        <text>succinyl-CoA + glycine + H(+) = 5-aminolevulinate + CO2 + CoA</text>
        <dbReference type="Rhea" id="RHEA:12921"/>
        <dbReference type="ChEBI" id="CHEBI:15378"/>
        <dbReference type="ChEBI" id="CHEBI:16526"/>
        <dbReference type="ChEBI" id="CHEBI:57287"/>
        <dbReference type="ChEBI" id="CHEBI:57292"/>
        <dbReference type="ChEBI" id="CHEBI:57305"/>
        <dbReference type="ChEBI" id="CHEBI:356416"/>
        <dbReference type="EC" id="2.3.1.37"/>
    </reaction>
</comment>
<comment type="function">
    <text evidence="8">Catalyzes the cleavage of 2-amino-3-ketobutyrate to glycine and acetyl-CoA.</text>
</comment>
<organism evidence="10 11">
    <name type="scientific">Ruegeria pomeroyi</name>
    <dbReference type="NCBI Taxonomy" id="89184"/>
    <lineage>
        <taxon>Bacteria</taxon>
        <taxon>Pseudomonadati</taxon>
        <taxon>Pseudomonadota</taxon>
        <taxon>Alphaproteobacteria</taxon>
        <taxon>Rhodobacterales</taxon>
        <taxon>Roseobacteraceae</taxon>
        <taxon>Ruegeria</taxon>
    </lineage>
</organism>
<dbReference type="NCBIfam" id="TIGR01822">
    <property type="entry name" value="2am3keto_CoA"/>
    <property type="match status" value="1"/>
</dbReference>
<evidence type="ECO:0000256" key="8">
    <source>
        <dbReference type="HAMAP-Rule" id="MF_00985"/>
    </source>
</evidence>
<comment type="caution">
    <text evidence="8">Lacks conserved residue(s) required for the propagation of feature annotation.</text>
</comment>
<dbReference type="GO" id="GO:0006783">
    <property type="term" value="P:heme biosynthetic process"/>
    <property type="evidence" value="ECO:0007669"/>
    <property type="project" value="UniProtKB-KW"/>
</dbReference>
<comment type="catalytic activity">
    <reaction evidence="8">
        <text>glycine + acetyl-CoA = (2S)-2-amino-3-oxobutanoate + CoA</text>
        <dbReference type="Rhea" id="RHEA:20736"/>
        <dbReference type="ChEBI" id="CHEBI:57287"/>
        <dbReference type="ChEBI" id="CHEBI:57288"/>
        <dbReference type="ChEBI" id="CHEBI:57305"/>
        <dbReference type="ChEBI" id="CHEBI:78948"/>
        <dbReference type="EC" id="2.3.1.29"/>
    </reaction>
</comment>
<dbReference type="GO" id="GO:0019518">
    <property type="term" value="P:L-threonine catabolic process to glycine"/>
    <property type="evidence" value="ECO:0007669"/>
    <property type="project" value="UniProtKB-UniRule"/>
</dbReference>
<reference evidence="10 11" key="1">
    <citation type="journal article" date="2020" name="Proc. Natl. Acad. Sci. U.S.A.">
        <title>Ecological drivers of bacterial community assembly in synthetic phycospheres.</title>
        <authorList>
            <person name="Fu H."/>
            <person name="Uchimiya M."/>
            <person name="Gore J."/>
            <person name="Moran M.A."/>
        </authorList>
    </citation>
    <scope>NUCLEOTIDE SEQUENCE [LARGE SCALE GENOMIC DNA]</scope>
    <source>
        <strain evidence="10">HF-Din03</strain>
    </source>
</reference>
<gene>
    <name evidence="8" type="primary">kbl</name>
    <name evidence="10" type="ORF">HW564_04535</name>
</gene>
<dbReference type="GO" id="GO:0005829">
    <property type="term" value="C:cytosol"/>
    <property type="evidence" value="ECO:0007669"/>
    <property type="project" value="TreeGrafter"/>
</dbReference>
<keyword evidence="5" id="KW-0350">Heme biosynthesis</keyword>
<feature type="modified residue" description="N6-(pyridoxal phosphate)lysine" evidence="8">
    <location>
        <position position="241"/>
    </location>
</feature>
<evidence type="ECO:0000313" key="11">
    <source>
        <dbReference type="Proteomes" id="UP000565723"/>
    </source>
</evidence>
<keyword evidence="6 8" id="KW-0012">Acyltransferase</keyword>
<dbReference type="SUPFAM" id="SSF53383">
    <property type="entry name" value="PLP-dependent transferases"/>
    <property type="match status" value="1"/>
</dbReference>
<evidence type="ECO:0000256" key="3">
    <source>
        <dbReference type="ARBA" id="ARBA00022679"/>
    </source>
</evidence>
<feature type="domain" description="Aminotransferase class I/classII large" evidence="9">
    <location>
        <begin position="42"/>
        <end position="383"/>
    </location>
</feature>
<dbReference type="EMBL" id="JABXIY010000011">
    <property type="protein sequence ID" value="NVK96179.1"/>
    <property type="molecule type" value="Genomic_DNA"/>
</dbReference>
<keyword evidence="3 8" id="KW-0808">Transferase</keyword>
<comment type="subunit">
    <text evidence="8">Homodimer.</text>
</comment>
<evidence type="ECO:0000256" key="6">
    <source>
        <dbReference type="ARBA" id="ARBA00023315"/>
    </source>
</evidence>
<evidence type="ECO:0000256" key="2">
    <source>
        <dbReference type="ARBA" id="ARBA00008392"/>
    </source>
</evidence>
<accession>A0A850LEJ6</accession>
<keyword evidence="4 8" id="KW-0663">Pyridoxal phosphate</keyword>
<dbReference type="HAMAP" id="MF_00985">
    <property type="entry name" value="2am3keto_CoA_ligase"/>
    <property type="match status" value="1"/>
</dbReference>
<feature type="binding site" evidence="8">
    <location>
        <begin position="271"/>
        <end position="272"/>
    </location>
    <ligand>
        <name>pyridoxal 5'-phosphate</name>
        <dbReference type="ChEBI" id="CHEBI:597326"/>
        <note>ligand shared between dimeric partners</note>
    </ligand>
</feature>
<evidence type="ECO:0000256" key="7">
    <source>
        <dbReference type="ARBA" id="ARBA00047654"/>
    </source>
</evidence>
<dbReference type="PANTHER" id="PTHR13693">
    <property type="entry name" value="CLASS II AMINOTRANSFERASE/8-AMINO-7-OXONONANOATE SYNTHASE"/>
    <property type="match status" value="1"/>
</dbReference>
<dbReference type="InterPro" id="IPR011282">
    <property type="entry name" value="2am3keto_CoA_ligase"/>
</dbReference>
<dbReference type="OMA" id="MDGYLAP"/>
<dbReference type="EC" id="2.3.1.29" evidence="8"/>